<dbReference type="InterPro" id="IPR008984">
    <property type="entry name" value="SMAD_FHA_dom_sf"/>
</dbReference>
<dbReference type="EMBL" id="RRYP01018356">
    <property type="protein sequence ID" value="TNV73672.1"/>
    <property type="molecule type" value="Genomic_DNA"/>
</dbReference>
<evidence type="ECO:0000313" key="3">
    <source>
        <dbReference type="EMBL" id="TNV73672.1"/>
    </source>
</evidence>
<evidence type="ECO:0000313" key="4">
    <source>
        <dbReference type="Proteomes" id="UP000785679"/>
    </source>
</evidence>
<keyword evidence="4" id="KW-1185">Reference proteome</keyword>
<dbReference type="Proteomes" id="UP000785679">
    <property type="component" value="Unassembled WGS sequence"/>
</dbReference>
<protein>
    <recommendedName>
        <fullName evidence="2">FHA domain-containing protein</fullName>
    </recommendedName>
</protein>
<dbReference type="Gene3D" id="2.60.200.20">
    <property type="match status" value="2"/>
</dbReference>
<gene>
    <name evidence="3" type="ORF">FGO68_gene5523</name>
</gene>
<dbReference type="SUPFAM" id="SSF49879">
    <property type="entry name" value="SMAD/FHA domain"/>
    <property type="match status" value="2"/>
</dbReference>
<feature type="region of interest" description="Disordered" evidence="1">
    <location>
        <begin position="1"/>
        <end position="22"/>
    </location>
</feature>
<dbReference type="CDD" id="cd00060">
    <property type="entry name" value="FHA"/>
    <property type="match status" value="2"/>
</dbReference>
<comment type="caution">
    <text evidence="3">The sequence shown here is derived from an EMBL/GenBank/DDBJ whole genome shotgun (WGS) entry which is preliminary data.</text>
</comment>
<evidence type="ECO:0000259" key="2">
    <source>
        <dbReference type="PROSITE" id="PS50006"/>
    </source>
</evidence>
<organism evidence="3 4">
    <name type="scientific">Halteria grandinella</name>
    <dbReference type="NCBI Taxonomy" id="5974"/>
    <lineage>
        <taxon>Eukaryota</taxon>
        <taxon>Sar</taxon>
        <taxon>Alveolata</taxon>
        <taxon>Ciliophora</taxon>
        <taxon>Intramacronucleata</taxon>
        <taxon>Spirotrichea</taxon>
        <taxon>Stichotrichia</taxon>
        <taxon>Sporadotrichida</taxon>
        <taxon>Halteriidae</taxon>
        <taxon>Halteria</taxon>
    </lineage>
</organism>
<sequence length="392" mass="44749">MTMTPKNKSSQAAIKMKSPDKKQKRVRFCENLIQQEGEQKQTTLFEALKQHRRSKSLVQLYGNPYVSEKRDLIESEKHLKIQVLDIRTSKQIHTDFRVGQVLGIFPSSKIAQKPLNFGRAKDCEIRFNSQNQFVSEKYQFRIEFQRPHFVMIDMGEEYPTLIKAPRSGQVKKKILLQKYDYISLGEESDFFVVELTSDEREHLYTYDSHKRVRADAMDLKWISSEQRELLNDPRPSKVKSITLKFHDGILAGQKFTLGGPGVANKDKYLIGKSPQCDIVIPSQTQAQSSLSQVHAVISYERGFWYIEDGGHTSSGTYLYPRNVIQMKNHKESSKIKIPGIQPTYTPRFSMGNTSARKSALIDQKLQSTPAGLTICVGGHTLMLSVVQGNNIE</sequence>
<dbReference type="Pfam" id="PF00498">
    <property type="entry name" value="FHA"/>
    <property type="match status" value="1"/>
</dbReference>
<name>A0A8J8NED1_HALGN</name>
<dbReference type="AlphaFoldDB" id="A0A8J8NED1"/>
<accession>A0A8J8NED1</accession>
<reference evidence="3" key="1">
    <citation type="submission" date="2019-06" db="EMBL/GenBank/DDBJ databases">
        <authorList>
            <person name="Zheng W."/>
        </authorList>
    </citation>
    <scope>NUCLEOTIDE SEQUENCE</scope>
    <source>
        <strain evidence="3">QDHG01</strain>
    </source>
</reference>
<dbReference type="PROSITE" id="PS50006">
    <property type="entry name" value="FHA_DOMAIN"/>
    <property type="match status" value="1"/>
</dbReference>
<proteinExistence type="predicted"/>
<feature type="compositionally biased region" description="Polar residues" evidence="1">
    <location>
        <begin position="1"/>
        <end position="12"/>
    </location>
</feature>
<dbReference type="SMART" id="SM00240">
    <property type="entry name" value="FHA"/>
    <property type="match status" value="2"/>
</dbReference>
<evidence type="ECO:0000256" key="1">
    <source>
        <dbReference type="SAM" id="MobiDB-lite"/>
    </source>
</evidence>
<feature type="domain" description="FHA" evidence="2">
    <location>
        <begin position="268"/>
        <end position="323"/>
    </location>
</feature>
<dbReference type="InterPro" id="IPR000253">
    <property type="entry name" value="FHA_dom"/>
</dbReference>